<feature type="compositionally biased region" description="Pro residues" evidence="1">
    <location>
        <begin position="222"/>
        <end position="237"/>
    </location>
</feature>
<evidence type="ECO:0000256" key="1">
    <source>
        <dbReference type="SAM" id="MobiDB-lite"/>
    </source>
</evidence>
<name>A0A812L467_9DINO</name>
<dbReference type="EMBL" id="CAJNJA010008640">
    <property type="protein sequence ID" value="CAE7238789.1"/>
    <property type="molecule type" value="Genomic_DNA"/>
</dbReference>
<gene>
    <name evidence="2" type="primary">osm1</name>
    <name evidence="2" type="ORF">SNEC2469_LOCUS4171</name>
</gene>
<reference evidence="2" key="1">
    <citation type="submission" date="2021-02" db="EMBL/GenBank/DDBJ databases">
        <authorList>
            <person name="Dougan E. K."/>
            <person name="Rhodes N."/>
            <person name="Thang M."/>
            <person name="Chan C."/>
        </authorList>
    </citation>
    <scope>NUCLEOTIDE SEQUENCE</scope>
</reference>
<proteinExistence type="predicted"/>
<evidence type="ECO:0000313" key="3">
    <source>
        <dbReference type="Proteomes" id="UP000601435"/>
    </source>
</evidence>
<feature type="compositionally biased region" description="Basic and acidic residues" evidence="1">
    <location>
        <begin position="513"/>
        <end position="525"/>
    </location>
</feature>
<protein>
    <submittedName>
        <fullName evidence="2">Osm1 protein</fullName>
    </submittedName>
</protein>
<sequence length="646" mass="70985">MPQKRYSLPKGHLDGLADALANNKECRERMLQGHTLLRWPSPKQTGKVTQKALKMNVDVLLVVGSILCPQSPTQIAVNVGPPKKEVRKLRQDLKMEPDPANVVCEGHAIKGFVTLTNRRLYASSKRRDPELQRVYAFFRSHWPGPDILDEGELEDEPGDDALVEYEGDDIGDDGYEELDDDFQDALSNMELRQSFWLSSASSQHPAELMSSADNPTPEHKVPVPPLQTPTDPSPPSAPALKRKAAFVHSSNRDVRQKRIEYLKLKIKEMRAARLRREAEGELPAQGVHPYPTDIDNLETQPYECTLEKQDPTLEMPAAGPDTGPAASVEVQDEAPEFQGEPPASPGVQDKAPESHDEPPASPGVQDKAPESQVEPPASPGVRDEAPESQAKPPASPGVQDEAPESQDEPPASEVPVQDEPVEPESFDVFDANDSLTRLDQQQQKADQKSGRGRGGRGRGGRGRGGSMKRPAAAVKPAAKQKTEGHSDDKDEQESENESNAGTVRYAEQLEGAAEGKDTKPKEAKGKSKRKNVASEPAAGDKRTAEPADENPQMSKTFARRYCPKGGPNKEKWTGLRAAYYAAVSSCIVSPSKMEDHFFKFFTAWYPKETLTGATADRYKCLALQIVPEYLQQEALKDLVKEDDCDE</sequence>
<feature type="region of interest" description="Disordered" evidence="1">
    <location>
        <begin position="203"/>
        <end position="252"/>
    </location>
</feature>
<feature type="compositionally biased region" description="Polar residues" evidence="1">
    <location>
        <begin position="433"/>
        <end position="444"/>
    </location>
</feature>
<feature type="compositionally biased region" description="Basic residues" evidence="1">
    <location>
        <begin position="450"/>
        <end position="461"/>
    </location>
</feature>
<evidence type="ECO:0000313" key="2">
    <source>
        <dbReference type="EMBL" id="CAE7238789.1"/>
    </source>
</evidence>
<accession>A0A812L467</accession>
<keyword evidence="3" id="KW-1185">Reference proteome</keyword>
<feature type="region of interest" description="Disordered" evidence="1">
    <location>
        <begin position="277"/>
        <end position="562"/>
    </location>
</feature>
<feature type="compositionally biased region" description="Low complexity" evidence="1">
    <location>
        <begin position="470"/>
        <end position="479"/>
    </location>
</feature>
<dbReference type="OrthoDB" id="444580at2759"/>
<comment type="caution">
    <text evidence="2">The sequence shown here is derived from an EMBL/GenBank/DDBJ whole genome shotgun (WGS) entry which is preliminary data.</text>
</comment>
<dbReference type="AlphaFoldDB" id="A0A812L467"/>
<dbReference type="Proteomes" id="UP000601435">
    <property type="component" value="Unassembled WGS sequence"/>
</dbReference>
<organism evidence="2 3">
    <name type="scientific">Symbiodinium necroappetens</name>
    <dbReference type="NCBI Taxonomy" id="1628268"/>
    <lineage>
        <taxon>Eukaryota</taxon>
        <taxon>Sar</taxon>
        <taxon>Alveolata</taxon>
        <taxon>Dinophyceae</taxon>
        <taxon>Suessiales</taxon>
        <taxon>Symbiodiniaceae</taxon>
        <taxon>Symbiodinium</taxon>
    </lineage>
</organism>